<feature type="signal peptide" evidence="1">
    <location>
        <begin position="1"/>
        <end position="20"/>
    </location>
</feature>
<evidence type="ECO:0000313" key="2">
    <source>
        <dbReference type="EMBL" id="MCC3803957.1"/>
    </source>
</evidence>
<reference evidence="2" key="1">
    <citation type="submission" date="2020-09" db="EMBL/GenBank/DDBJ databases">
        <title>Genome sequence of Vibrio parahaemolyticus isolates.</title>
        <authorList>
            <person name="Hammerl J.A."/>
            <person name="Strauch E."/>
        </authorList>
    </citation>
    <scope>NUCLEOTIDE SEQUENCE</scope>
    <source>
        <strain evidence="2">17-VB00146</strain>
    </source>
</reference>
<gene>
    <name evidence="2" type="ORF">IB292_02790</name>
</gene>
<name>A0A9Q3U9Y5_VIBPH</name>
<keyword evidence="1" id="KW-0732">Signal</keyword>
<dbReference type="RefSeq" id="WP_228085630.1">
    <property type="nucleotide sequence ID" value="NZ_JACVHL010000002.1"/>
</dbReference>
<protein>
    <submittedName>
        <fullName evidence="2">Uncharacterized protein</fullName>
    </submittedName>
</protein>
<dbReference type="AlphaFoldDB" id="A0A9Q3U9Y5"/>
<comment type="caution">
    <text evidence="2">The sequence shown here is derived from an EMBL/GenBank/DDBJ whole genome shotgun (WGS) entry which is preliminary data.</text>
</comment>
<organism evidence="2 3">
    <name type="scientific">Vibrio parahaemolyticus</name>
    <dbReference type="NCBI Taxonomy" id="670"/>
    <lineage>
        <taxon>Bacteria</taxon>
        <taxon>Pseudomonadati</taxon>
        <taxon>Pseudomonadota</taxon>
        <taxon>Gammaproteobacteria</taxon>
        <taxon>Vibrionales</taxon>
        <taxon>Vibrionaceae</taxon>
        <taxon>Vibrio</taxon>
    </lineage>
</organism>
<evidence type="ECO:0000256" key="1">
    <source>
        <dbReference type="SAM" id="SignalP"/>
    </source>
</evidence>
<proteinExistence type="predicted"/>
<feature type="chain" id="PRO_5040170378" evidence="1">
    <location>
        <begin position="21"/>
        <end position="108"/>
    </location>
</feature>
<sequence>MIFRTTAICLVCLSASYAFGMDAHTQNILNEGITAKALAEEARLRCNSNIDHLVGDISLGVTMMMDEAEAASYVEKRRQDFKSFECDRLEPMLNYLNERNGYGDEPQQ</sequence>
<dbReference type="Proteomes" id="UP000726777">
    <property type="component" value="Unassembled WGS sequence"/>
</dbReference>
<accession>A0A9Q3U9Y5</accession>
<dbReference type="EMBL" id="JACVHL010000002">
    <property type="protein sequence ID" value="MCC3803957.1"/>
    <property type="molecule type" value="Genomic_DNA"/>
</dbReference>
<evidence type="ECO:0000313" key="3">
    <source>
        <dbReference type="Proteomes" id="UP000726777"/>
    </source>
</evidence>